<dbReference type="InterPro" id="IPR010920">
    <property type="entry name" value="LSM_dom_sf"/>
</dbReference>
<dbReference type="Gene3D" id="2.30.30.100">
    <property type="match status" value="1"/>
</dbReference>
<dbReference type="Proteomes" id="UP000325081">
    <property type="component" value="Unassembled WGS sequence"/>
</dbReference>
<dbReference type="GO" id="GO:0000932">
    <property type="term" value="C:P-body"/>
    <property type="evidence" value="ECO:0007669"/>
    <property type="project" value="TreeGrafter"/>
</dbReference>
<dbReference type="OrthoDB" id="912113at2759"/>
<dbReference type="EMBL" id="BKCP01013403">
    <property type="protein sequence ID" value="GER57641.1"/>
    <property type="molecule type" value="Genomic_DNA"/>
</dbReference>
<comment type="caution">
    <text evidence="3">The sequence shown here is derived from an EMBL/GenBank/DDBJ whole genome shotgun (WGS) entry which is preliminary data.</text>
</comment>
<proteinExistence type="predicted"/>
<feature type="region of interest" description="Disordered" evidence="1">
    <location>
        <begin position="1"/>
        <end position="30"/>
    </location>
</feature>
<dbReference type="AlphaFoldDB" id="A0A5A7RKB7"/>
<dbReference type="PANTHER" id="PTHR13586:SF23">
    <property type="entry name" value="DECAPPING 5-LIKE PROTEIN-RELATED"/>
    <property type="match status" value="1"/>
</dbReference>
<feature type="domain" description="Lsm14-like N-terminal" evidence="2">
    <location>
        <begin position="177"/>
        <end position="210"/>
    </location>
</feature>
<name>A0A5A7RKB7_STRAF</name>
<dbReference type="GO" id="GO:0033962">
    <property type="term" value="P:P-body assembly"/>
    <property type="evidence" value="ECO:0007669"/>
    <property type="project" value="TreeGrafter"/>
</dbReference>
<feature type="compositionally biased region" description="Basic and acidic residues" evidence="1">
    <location>
        <begin position="1"/>
        <end position="12"/>
    </location>
</feature>
<organism evidence="3 4">
    <name type="scientific">Striga asiatica</name>
    <name type="common">Asiatic witchweed</name>
    <name type="synonym">Buchnera asiatica</name>
    <dbReference type="NCBI Taxonomy" id="4170"/>
    <lineage>
        <taxon>Eukaryota</taxon>
        <taxon>Viridiplantae</taxon>
        <taxon>Streptophyta</taxon>
        <taxon>Embryophyta</taxon>
        <taxon>Tracheophyta</taxon>
        <taxon>Spermatophyta</taxon>
        <taxon>Magnoliopsida</taxon>
        <taxon>eudicotyledons</taxon>
        <taxon>Gunneridae</taxon>
        <taxon>Pentapetalae</taxon>
        <taxon>asterids</taxon>
        <taxon>lamiids</taxon>
        <taxon>Lamiales</taxon>
        <taxon>Orobanchaceae</taxon>
        <taxon>Buchnereae</taxon>
        <taxon>Striga</taxon>
    </lineage>
</organism>
<reference evidence="4" key="1">
    <citation type="journal article" date="2019" name="Curr. Biol.">
        <title>Genome Sequence of Striga asiatica Provides Insight into the Evolution of Plant Parasitism.</title>
        <authorList>
            <person name="Yoshida S."/>
            <person name="Kim S."/>
            <person name="Wafula E.K."/>
            <person name="Tanskanen J."/>
            <person name="Kim Y.M."/>
            <person name="Honaas L."/>
            <person name="Yang Z."/>
            <person name="Spallek T."/>
            <person name="Conn C.E."/>
            <person name="Ichihashi Y."/>
            <person name="Cheong K."/>
            <person name="Cui S."/>
            <person name="Der J.P."/>
            <person name="Gundlach H."/>
            <person name="Jiao Y."/>
            <person name="Hori C."/>
            <person name="Ishida J.K."/>
            <person name="Kasahara H."/>
            <person name="Kiba T."/>
            <person name="Kim M.S."/>
            <person name="Koo N."/>
            <person name="Laohavisit A."/>
            <person name="Lee Y.H."/>
            <person name="Lumba S."/>
            <person name="McCourt P."/>
            <person name="Mortimer J.C."/>
            <person name="Mutuku J.M."/>
            <person name="Nomura T."/>
            <person name="Sasaki-Sekimoto Y."/>
            <person name="Seto Y."/>
            <person name="Wang Y."/>
            <person name="Wakatake T."/>
            <person name="Sakakibara H."/>
            <person name="Demura T."/>
            <person name="Yamaguchi S."/>
            <person name="Yoneyama K."/>
            <person name="Manabe R.I."/>
            <person name="Nelson D.C."/>
            <person name="Schulman A.H."/>
            <person name="Timko M.P."/>
            <person name="dePamphilis C.W."/>
            <person name="Choi D."/>
            <person name="Shirasu K."/>
        </authorList>
    </citation>
    <scope>NUCLEOTIDE SEQUENCE [LARGE SCALE GENOMIC DNA]</scope>
    <source>
        <strain evidence="4">cv. UVA1</strain>
    </source>
</reference>
<gene>
    <name evidence="3" type="ORF">STAS_35455</name>
</gene>
<accession>A0A5A7RKB7</accession>
<dbReference type="Pfam" id="PF12701">
    <property type="entry name" value="LSM14"/>
    <property type="match status" value="1"/>
</dbReference>
<sequence length="215" mass="24532">MVGEELRPRDLHASLQRQGSGPIGERRRRGSGDFQARCAVERLERGLLAGQREGRFLATEQFRVSMLVAAVMCQCRSSSHVSRHCPPRRQIRVVKFVFLIVHFLYYRSNPKQFITHSGNSRLALSLTHRRTHISSFRLHFSIAIHLLKRRLRICKRKPSTMGDSTTSPSSSSTADSYLGSFISVTSKSEIRYEGFLYHLNLQDSTLGLKDGESRR</sequence>
<dbReference type="GO" id="GO:0003729">
    <property type="term" value="F:mRNA binding"/>
    <property type="evidence" value="ECO:0007669"/>
    <property type="project" value="TreeGrafter"/>
</dbReference>
<evidence type="ECO:0000259" key="2">
    <source>
        <dbReference type="Pfam" id="PF12701"/>
    </source>
</evidence>
<dbReference type="SUPFAM" id="SSF50182">
    <property type="entry name" value="Sm-like ribonucleoproteins"/>
    <property type="match status" value="1"/>
</dbReference>
<dbReference type="GO" id="GO:0034063">
    <property type="term" value="P:stress granule assembly"/>
    <property type="evidence" value="ECO:0007669"/>
    <property type="project" value="TreeGrafter"/>
</dbReference>
<evidence type="ECO:0000313" key="3">
    <source>
        <dbReference type="EMBL" id="GER57641.1"/>
    </source>
</evidence>
<keyword evidence="4" id="KW-1185">Reference proteome</keyword>
<evidence type="ECO:0000256" key="1">
    <source>
        <dbReference type="SAM" id="MobiDB-lite"/>
    </source>
</evidence>
<evidence type="ECO:0000313" key="4">
    <source>
        <dbReference type="Proteomes" id="UP000325081"/>
    </source>
</evidence>
<dbReference type="PANTHER" id="PTHR13586">
    <property type="entry name" value="SCD6 PROTEIN-RELATED"/>
    <property type="match status" value="1"/>
</dbReference>
<dbReference type="InterPro" id="IPR025609">
    <property type="entry name" value="Lsm14-like_N"/>
</dbReference>
<protein>
    <submittedName>
        <fullName evidence="3">Protein LSM14 homolog A</fullName>
    </submittedName>
</protein>